<dbReference type="RefSeq" id="WP_076143851.1">
    <property type="nucleotide sequence ID" value="NZ_LWLN01000001.1"/>
</dbReference>
<sequence>MPDLLTHVLVGYAIGTALSVLYGWFDRGHVTLVMLGALSPDLAKVDLVVPAIVVSDLLGVPFRWSALHTVVGSVLAAALCVLLFAPEYRRTVLALVALGAASHHLLDLGLVTPTGESYAVFWPLTSVRLPAGDLYLSTDRWPALVAGTCAALARAVARRREHREGDATTAD</sequence>
<organism evidence="2 3">
    <name type="scientific">Natrinema saccharevitans</name>
    <dbReference type="NCBI Taxonomy" id="301967"/>
    <lineage>
        <taxon>Archaea</taxon>
        <taxon>Methanobacteriati</taxon>
        <taxon>Methanobacteriota</taxon>
        <taxon>Stenosarchaea group</taxon>
        <taxon>Halobacteria</taxon>
        <taxon>Halobacteriales</taxon>
        <taxon>Natrialbaceae</taxon>
        <taxon>Natrinema</taxon>
    </lineage>
</organism>
<evidence type="ECO:0000313" key="2">
    <source>
        <dbReference type="EMBL" id="OLZ40162.1"/>
    </source>
</evidence>
<dbReference type="InterPro" id="IPR007404">
    <property type="entry name" value="YdjM-like"/>
</dbReference>
<dbReference type="EMBL" id="LWLN01000001">
    <property type="protein sequence ID" value="OLZ40162.1"/>
    <property type="molecule type" value="Genomic_DNA"/>
</dbReference>
<evidence type="ECO:0000256" key="1">
    <source>
        <dbReference type="SAM" id="Phobius"/>
    </source>
</evidence>
<name>A0A1S8AU26_9EURY</name>
<protein>
    <submittedName>
        <fullName evidence="2">Metal-dependent hydrolase</fullName>
    </submittedName>
</protein>
<dbReference type="OrthoDB" id="241062at2157"/>
<keyword evidence="1" id="KW-1133">Transmembrane helix</keyword>
<dbReference type="STRING" id="301967.A6E15_03835"/>
<keyword evidence="1" id="KW-0472">Membrane</keyword>
<feature type="transmembrane region" description="Helical" evidence="1">
    <location>
        <begin position="6"/>
        <end position="25"/>
    </location>
</feature>
<feature type="transmembrane region" description="Helical" evidence="1">
    <location>
        <begin position="66"/>
        <end position="85"/>
    </location>
</feature>
<evidence type="ECO:0000313" key="3">
    <source>
        <dbReference type="Proteomes" id="UP000189370"/>
    </source>
</evidence>
<gene>
    <name evidence="2" type="ORF">A6E15_03835</name>
</gene>
<keyword evidence="3" id="KW-1185">Reference proteome</keyword>
<keyword evidence="1" id="KW-0812">Transmembrane</keyword>
<reference evidence="3" key="1">
    <citation type="submission" date="2016-04" db="EMBL/GenBank/DDBJ databases">
        <authorList>
            <person name="Chen S.-C."/>
            <person name="Lai M.-C."/>
        </authorList>
    </citation>
    <scope>NUCLEOTIDE SEQUENCE [LARGE SCALE GENOMIC DNA]</scope>
    <source>
        <strain evidence="3">AB14</strain>
    </source>
</reference>
<accession>A0A1S8AU26</accession>
<dbReference type="Proteomes" id="UP000189370">
    <property type="component" value="Unassembled WGS sequence"/>
</dbReference>
<dbReference type="GO" id="GO:0016787">
    <property type="term" value="F:hydrolase activity"/>
    <property type="evidence" value="ECO:0007669"/>
    <property type="project" value="UniProtKB-KW"/>
</dbReference>
<keyword evidence="2" id="KW-0378">Hydrolase</keyword>
<proteinExistence type="predicted"/>
<dbReference type="AlphaFoldDB" id="A0A1S8AU26"/>
<dbReference type="Pfam" id="PF04307">
    <property type="entry name" value="YdjM"/>
    <property type="match status" value="1"/>
</dbReference>
<feature type="transmembrane region" description="Helical" evidence="1">
    <location>
        <begin position="32"/>
        <end position="54"/>
    </location>
</feature>
<comment type="caution">
    <text evidence="2">The sequence shown here is derived from an EMBL/GenBank/DDBJ whole genome shotgun (WGS) entry which is preliminary data.</text>
</comment>